<dbReference type="InterPro" id="IPR009081">
    <property type="entry name" value="PP-bd_ACP"/>
</dbReference>
<dbReference type="InterPro" id="IPR036736">
    <property type="entry name" value="ACP-like_sf"/>
</dbReference>
<dbReference type="CDD" id="cd02440">
    <property type="entry name" value="AdoMet_MTases"/>
    <property type="match status" value="1"/>
</dbReference>
<dbReference type="GO" id="GO:0043041">
    <property type="term" value="P:amino acid activation for nonribosomal peptide biosynthetic process"/>
    <property type="evidence" value="ECO:0007669"/>
    <property type="project" value="TreeGrafter"/>
</dbReference>
<sequence>MSTTNVDDIYELSPLQQGMLLHTVHDGATDMYLGQHVYIVEGSLDVEAMVRAWRKVFESHPALRTSFHWDGNDKPLQVVHRDVTPPAHQDDWSALSDDEQRERLDAMMAEDRATGFDVAAAPLQRLHLIRLGADRHALAWTHHHLLLDGWSVPIFMNEVMAHYQSLTGGGPLPPPAPPFRDYIAWLQRQDMDAARTFWKEVMDGVTAAPLAGMRPPDPRQGTGGVDRHVVSLPPAVEEGLREAASRHRVTVNTVLHAAWAVVLGRYSGRSDIVFGCVSSGRPAELPGVDRMIGMFVNTLPVRLSVPRDGDLGPWLHELQARYADIRRYEFSPLSDIKKWAGAPGQQLFDSLFVLDNHSFGVQGGDSPDQQLTVRSQTTYDKVSVPMALIVTPAPVSEVQLLLHEDRFEPGFADGILDCLFTTLKAILAADRVEQVVAAAGPVIAPPEAHDPSSLVDARSGPVVPPATPEEEAIAAVYRDILELTEVDVTTSFFDLGGDSFGAVRAVGRIEGASVTLLALNPSVRALATALAAGGLTSEEDELDAEIAELERQLAETDDLAEDLTAFYTTSEEDEREAAASGHGRLEFERTQEILLRHLPPAPAVIADIGGGTGRYALWLADLGYRVVHRDIVPLYVEQLRAAIRPDTDVETAVGDARSLDLADESVAAVLLLGPLYHLPRLADRVQVLREARRIVAPGGTVFASAISRWAARMDGVLRERIYERGPEMLAHIDQVEETGVLPPLARGGYTAYTHRPDELQSEFSSAGLDMTDLVSVEGTAFLLTDLTERMDDPRGHEAILASARAHERVPELLGIGPHLVATGRRP</sequence>
<dbReference type="SUPFAM" id="SSF53335">
    <property type="entry name" value="S-adenosyl-L-methionine-dependent methyltransferases"/>
    <property type="match status" value="1"/>
</dbReference>
<proteinExistence type="predicted"/>
<dbReference type="Gene3D" id="3.30.559.30">
    <property type="entry name" value="Nonribosomal peptide synthetase, condensation domain"/>
    <property type="match status" value="1"/>
</dbReference>
<dbReference type="Pfam" id="PF00668">
    <property type="entry name" value="Condensation"/>
    <property type="match status" value="1"/>
</dbReference>
<dbReference type="InterPro" id="IPR023213">
    <property type="entry name" value="CAT-like_dom_sf"/>
</dbReference>
<keyword evidence="2" id="KW-0175">Coiled coil</keyword>
<dbReference type="CDD" id="cd19543">
    <property type="entry name" value="DCL_NRPS"/>
    <property type="match status" value="1"/>
</dbReference>
<accession>A0AAJ6L679</accession>
<dbReference type="Proteomes" id="UP001235874">
    <property type="component" value="Chromosome"/>
</dbReference>
<dbReference type="Pfam" id="PF08241">
    <property type="entry name" value="Methyltransf_11"/>
    <property type="match status" value="1"/>
</dbReference>
<dbReference type="GO" id="GO:0044550">
    <property type="term" value="P:secondary metabolite biosynthetic process"/>
    <property type="evidence" value="ECO:0007669"/>
    <property type="project" value="TreeGrafter"/>
</dbReference>
<dbReference type="SUPFAM" id="SSF47336">
    <property type="entry name" value="ACP-like"/>
    <property type="match status" value="1"/>
</dbReference>
<dbReference type="GO" id="GO:0008757">
    <property type="term" value="F:S-adenosylmethionine-dependent methyltransferase activity"/>
    <property type="evidence" value="ECO:0007669"/>
    <property type="project" value="InterPro"/>
</dbReference>
<dbReference type="PANTHER" id="PTHR45527">
    <property type="entry name" value="NONRIBOSOMAL PEPTIDE SYNTHETASE"/>
    <property type="match status" value="1"/>
</dbReference>
<dbReference type="RefSeq" id="WP_306273777.1">
    <property type="nucleotide sequence ID" value="NZ_CP130472.1"/>
</dbReference>
<dbReference type="GO" id="GO:0005737">
    <property type="term" value="C:cytoplasm"/>
    <property type="evidence" value="ECO:0007669"/>
    <property type="project" value="TreeGrafter"/>
</dbReference>
<dbReference type="SUPFAM" id="SSF52777">
    <property type="entry name" value="CoA-dependent acyltransferases"/>
    <property type="match status" value="2"/>
</dbReference>
<dbReference type="AlphaFoldDB" id="A0AAJ6L679"/>
<dbReference type="GO" id="GO:0008610">
    <property type="term" value="P:lipid biosynthetic process"/>
    <property type="evidence" value="ECO:0007669"/>
    <property type="project" value="UniProtKB-ARBA"/>
</dbReference>
<evidence type="ECO:0000256" key="1">
    <source>
        <dbReference type="ARBA" id="ARBA00001957"/>
    </source>
</evidence>
<organism evidence="4 5">
    <name type="scientific">Micromonospora profundi</name>
    <dbReference type="NCBI Taxonomy" id="1420889"/>
    <lineage>
        <taxon>Bacteria</taxon>
        <taxon>Bacillati</taxon>
        <taxon>Actinomycetota</taxon>
        <taxon>Actinomycetes</taxon>
        <taxon>Micromonosporales</taxon>
        <taxon>Micromonosporaceae</taxon>
        <taxon>Micromonospora</taxon>
    </lineage>
</organism>
<feature type="domain" description="Carrier" evidence="3">
    <location>
        <begin position="464"/>
        <end position="543"/>
    </location>
</feature>
<evidence type="ECO:0000259" key="3">
    <source>
        <dbReference type="PROSITE" id="PS50075"/>
    </source>
</evidence>
<reference evidence="4 5" key="1">
    <citation type="submission" date="2023-07" db="EMBL/GenBank/DDBJ databases">
        <title>Micromonospora profundi TRM 95458 converts glycerol to a new osmotic compound.</title>
        <authorList>
            <person name="Lu D."/>
        </authorList>
    </citation>
    <scope>NUCLEOTIDE SEQUENCE [LARGE SCALE GENOMIC DNA]</scope>
    <source>
        <strain evidence="4 5">TRM95458</strain>
    </source>
</reference>
<comment type="cofactor">
    <cofactor evidence="1">
        <name>pantetheine 4'-phosphate</name>
        <dbReference type="ChEBI" id="CHEBI:47942"/>
    </cofactor>
</comment>
<evidence type="ECO:0000313" key="4">
    <source>
        <dbReference type="EMBL" id="WLS48451.1"/>
    </source>
</evidence>
<dbReference type="Gene3D" id="3.30.559.10">
    <property type="entry name" value="Chloramphenicol acetyltransferase-like domain"/>
    <property type="match status" value="1"/>
</dbReference>
<dbReference type="EMBL" id="CP130472">
    <property type="protein sequence ID" value="WLS48451.1"/>
    <property type="molecule type" value="Genomic_DNA"/>
</dbReference>
<dbReference type="InterPro" id="IPR029058">
    <property type="entry name" value="AB_hydrolase_fold"/>
</dbReference>
<evidence type="ECO:0000313" key="5">
    <source>
        <dbReference type="Proteomes" id="UP001235874"/>
    </source>
</evidence>
<keyword evidence="5" id="KW-1185">Reference proteome</keyword>
<dbReference type="InterPro" id="IPR001242">
    <property type="entry name" value="Condensation_dom"/>
</dbReference>
<name>A0AAJ6L679_9ACTN</name>
<feature type="coiled-coil region" evidence="2">
    <location>
        <begin position="532"/>
        <end position="566"/>
    </location>
</feature>
<dbReference type="GO" id="GO:0031177">
    <property type="term" value="F:phosphopantetheine binding"/>
    <property type="evidence" value="ECO:0007669"/>
    <property type="project" value="TreeGrafter"/>
</dbReference>
<gene>
    <name evidence="4" type="ORF">Q3V37_15155</name>
</gene>
<dbReference type="PROSITE" id="PS50075">
    <property type="entry name" value="CARRIER"/>
    <property type="match status" value="1"/>
</dbReference>
<protein>
    <submittedName>
        <fullName evidence="4">Condensation domain-containing protein</fullName>
    </submittedName>
</protein>
<dbReference type="PANTHER" id="PTHR45527:SF1">
    <property type="entry name" value="FATTY ACID SYNTHASE"/>
    <property type="match status" value="1"/>
</dbReference>
<dbReference type="Gene3D" id="3.40.50.1820">
    <property type="entry name" value="alpha/beta hydrolase"/>
    <property type="match status" value="1"/>
</dbReference>
<dbReference type="InterPro" id="IPR013216">
    <property type="entry name" value="Methyltransf_11"/>
</dbReference>
<dbReference type="InterPro" id="IPR029063">
    <property type="entry name" value="SAM-dependent_MTases_sf"/>
</dbReference>
<dbReference type="Pfam" id="PF00550">
    <property type="entry name" value="PP-binding"/>
    <property type="match status" value="1"/>
</dbReference>
<dbReference type="KEGG" id="mprn:Q3V37_15155"/>
<evidence type="ECO:0000256" key="2">
    <source>
        <dbReference type="SAM" id="Coils"/>
    </source>
</evidence>
<dbReference type="Gene3D" id="3.40.50.150">
    <property type="entry name" value="Vaccinia Virus protein VP39"/>
    <property type="match status" value="1"/>
</dbReference>